<dbReference type="PROSITE" id="PS50119">
    <property type="entry name" value="ZF_BBOX"/>
    <property type="match status" value="1"/>
</dbReference>
<feature type="domain" description="B box-type" evidence="5">
    <location>
        <begin position="193"/>
        <end position="234"/>
    </location>
</feature>
<evidence type="ECO:0000313" key="6">
    <source>
        <dbReference type="EnsemblMetazoa" id="GMOY001215-PA"/>
    </source>
</evidence>
<dbReference type="EnsemblMetazoa" id="GMOY001215-RA">
    <property type="protein sequence ID" value="GMOY001215-PA"/>
    <property type="gene ID" value="GMOY001215"/>
</dbReference>
<dbReference type="STRING" id="37546.A0A1B0FCC5"/>
<dbReference type="InterPro" id="IPR013083">
    <property type="entry name" value="Znf_RING/FYVE/PHD"/>
</dbReference>
<evidence type="ECO:0000256" key="3">
    <source>
        <dbReference type="ARBA" id="ARBA00022833"/>
    </source>
</evidence>
<dbReference type="Gene3D" id="3.30.40.10">
    <property type="entry name" value="Zinc/RING finger domain, C3HC4 (zinc finger)"/>
    <property type="match status" value="1"/>
</dbReference>
<proteinExistence type="predicted"/>
<keyword evidence="2 4" id="KW-0863">Zinc-finger</keyword>
<evidence type="ECO:0000256" key="2">
    <source>
        <dbReference type="ARBA" id="ARBA00022771"/>
    </source>
</evidence>
<dbReference type="InterPro" id="IPR000315">
    <property type="entry name" value="Znf_B-box"/>
</dbReference>
<dbReference type="VEuPathDB" id="VectorBase:GMOY001215"/>
<evidence type="ECO:0000259" key="5">
    <source>
        <dbReference type="PROSITE" id="PS50119"/>
    </source>
</evidence>
<dbReference type="SUPFAM" id="SSF57850">
    <property type="entry name" value="RING/U-box"/>
    <property type="match status" value="1"/>
</dbReference>
<dbReference type="PROSITE" id="PS00518">
    <property type="entry name" value="ZF_RING_1"/>
    <property type="match status" value="1"/>
</dbReference>
<dbReference type="GO" id="GO:0008270">
    <property type="term" value="F:zinc ion binding"/>
    <property type="evidence" value="ECO:0007669"/>
    <property type="project" value="UniProtKB-KW"/>
</dbReference>
<keyword evidence="3" id="KW-0862">Zinc</keyword>
<dbReference type="SUPFAM" id="SSF57845">
    <property type="entry name" value="B-box zinc-binding domain"/>
    <property type="match status" value="1"/>
</dbReference>
<dbReference type="EMBL" id="CCAG010001848">
    <property type="status" value="NOT_ANNOTATED_CDS"/>
    <property type="molecule type" value="Genomic_DNA"/>
</dbReference>
<dbReference type="Gene3D" id="3.30.160.60">
    <property type="entry name" value="Classic Zinc Finger"/>
    <property type="match status" value="1"/>
</dbReference>
<organism evidence="6 7">
    <name type="scientific">Glossina morsitans morsitans</name>
    <name type="common">Savannah tsetse fly</name>
    <dbReference type="NCBI Taxonomy" id="37546"/>
    <lineage>
        <taxon>Eukaryota</taxon>
        <taxon>Metazoa</taxon>
        <taxon>Ecdysozoa</taxon>
        <taxon>Arthropoda</taxon>
        <taxon>Hexapoda</taxon>
        <taxon>Insecta</taxon>
        <taxon>Pterygota</taxon>
        <taxon>Neoptera</taxon>
        <taxon>Endopterygota</taxon>
        <taxon>Diptera</taxon>
        <taxon>Brachycera</taxon>
        <taxon>Muscomorpha</taxon>
        <taxon>Hippoboscoidea</taxon>
        <taxon>Glossinidae</taxon>
        <taxon>Glossina</taxon>
    </lineage>
</organism>
<dbReference type="AlphaFoldDB" id="A0A1B0FCC5"/>
<evidence type="ECO:0000313" key="7">
    <source>
        <dbReference type="Proteomes" id="UP000092444"/>
    </source>
</evidence>
<evidence type="ECO:0000256" key="4">
    <source>
        <dbReference type="PROSITE-ProRule" id="PRU00024"/>
    </source>
</evidence>
<reference evidence="6" key="1">
    <citation type="submission" date="2020-05" db="UniProtKB">
        <authorList>
            <consortium name="EnsemblMetazoa"/>
        </authorList>
    </citation>
    <scope>IDENTIFICATION</scope>
    <source>
        <strain evidence="6">Yale</strain>
    </source>
</reference>
<accession>A0A1B0FCC5</accession>
<name>A0A1B0FCC5_GLOMM</name>
<keyword evidence="1" id="KW-0479">Metal-binding</keyword>
<dbReference type="PhylomeDB" id="A0A1B0FCC5"/>
<protein>
    <recommendedName>
        <fullName evidence="5">B box-type domain-containing protein</fullName>
    </recommendedName>
</protein>
<dbReference type="Pfam" id="PF00643">
    <property type="entry name" value="zf-B_box"/>
    <property type="match status" value="1"/>
</dbReference>
<dbReference type="InterPro" id="IPR017907">
    <property type="entry name" value="Znf_RING_CS"/>
</dbReference>
<sequence>MDLTVSPELEDLIKCSSCNLPFNDNDAVPKIFDCRHYFCLKCVNSVLCENRNEKVGNGASGNGGCISNAIDVAFCIHCWKRTEFRGGTKSLGEQLPTHKAILYLIKHFHGLTLNPYLNGKCLSNGFVGENNSSLSNVVKNANEIVNGNCDKTRSDSLASTNSIGVNLNTDSSTTTNLVSNGNNNQMNGFERKTPAENCLIHAMPNTLWCNSCNEVLCRGCAAGEEHRSHVVKNQIEAKEFIQGEIAQELKYIQKSMDDVQHLMTKQRNFLVKILECCSALKTHIETELVNQRLALEMVELRDILGKFQLCLEMLDQQTPKEALDLYASVQGEKLRLTLKQREVFLQCKLNEVMRSCSYLFDYDVLKQILMQLHNCGGGHMM</sequence>
<evidence type="ECO:0000256" key="1">
    <source>
        <dbReference type="ARBA" id="ARBA00022723"/>
    </source>
</evidence>
<keyword evidence="7" id="KW-1185">Reference proteome</keyword>
<dbReference type="Proteomes" id="UP000092444">
    <property type="component" value="Unassembled WGS sequence"/>
</dbReference>